<comment type="caution">
    <text evidence="2">The sequence shown here is derived from an EMBL/GenBank/DDBJ whole genome shotgun (WGS) entry which is preliminary data.</text>
</comment>
<evidence type="ECO:0000313" key="3">
    <source>
        <dbReference type="Proteomes" id="UP001148018"/>
    </source>
</evidence>
<feature type="compositionally biased region" description="Polar residues" evidence="1">
    <location>
        <begin position="24"/>
        <end position="38"/>
    </location>
</feature>
<feature type="compositionally biased region" description="Polar residues" evidence="1">
    <location>
        <begin position="51"/>
        <end position="60"/>
    </location>
</feature>
<name>A0A9Q0EI95_9TELE</name>
<accession>A0A9Q0EI95</accession>
<dbReference type="AlphaFoldDB" id="A0A9Q0EI95"/>
<proteinExistence type="predicted"/>
<dbReference type="EMBL" id="JANIIK010000040">
    <property type="protein sequence ID" value="KAJ3607789.1"/>
    <property type="molecule type" value="Genomic_DNA"/>
</dbReference>
<evidence type="ECO:0000313" key="2">
    <source>
        <dbReference type="EMBL" id="KAJ3607789.1"/>
    </source>
</evidence>
<dbReference type="Proteomes" id="UP001148018">
    <property type="component" value="Unassembled WGS sequence"/>
</dbReference>
<feature type="region of interest" description="Disordered" evidence="1">
    <location>
        <begin position="19"/>
        <end position="66"/>
    </location>
</feature>
<evidence type="ECO:0000256" key="1">
    <source>
        <dbReference type="SAM" id="MobiDB-lite"/>
    </source>
</evidence>
<reference evidence="2" key="1">
    <citation type="submission" date="2022-07" db="EMBL/GenBank/DDBJ databases">
        <title>Chromosome-level genome of Muraenolepis orangiensis.</title>
        <authorList>
            <person name="Kim J."/>
        </authorList>
    </citation>
    <scope>NUCLEOTIDE SEQUENCE</scope>
    <source>
        <strain evidence="2">KU_S4_2022</strain>
        <tissue evidence="2">Muscle</tissue>
    </source>
</reference>
<keyword evidence="3" id="KW-1185">Reference proteome</keyword>
<sequence length="81" mass="8794">MGMIQLAMEDLNALGGRHRDIENLQPSHPCSTTLSTRGPLSGLATSKPRGSRSSHMLHSATQERPERIGEAEVLGIHHEEA</sequence>
<gene>
    <name evidence="2" type="ORF">NHX12_024840</name>
</gene>
<protein>
    <submittedName>
        <fullName evidence="2">Uncharacterized protein</fullName>
    </submittedName>
</protein>
<organism evidence="2 3">
    <name type="scientific">Muraenolepis orangiensis</name>
    <name type="common">Patagonian moray cod</name>
    <dbReference type="NCBI Taxonomy" id="630683"/>
    <lineage>
        <taxon>Eukaryota</taxon>
        <taxon>Metazoa</taxon>
        <taxon>Chordata</taxon>
        <taxon>Craniata</taxon>
        <taxon>Vertebrata</taxon>
        <taxon>Euteleostomi</taxon>
        <taxon>Actinopterygii</taxon>
        <taxon>Neopterygii</taxon>
        <taxon>Teleostei</taxon>
        <taxon>Neoteleostei</taxon>
        <taxon>Acanthomorphata</taxon>
        <taxon>Zeiogadaria</taxon>
        <taxon>Gadariae</taxon>
        <taxon>Gadiformes</taxon>
        <taxon>Muraenolepidoidei</taxon>
        <taxon>Muraenolepididae</taxon>
        <taxon>Muraenolepis</taxon>
    </lineage>
</organism>